<name>A0A8S4R8M4_9NEOP</name>
<dbReference type="OrthoDB" id="6922924at2759"/>
<protein>
    <submittedName>
        <fullName evidence="1">Jg3487 protein</fullName>
    </submittedName>
</protein>
<comment type="caution">
    <text evidence="1">The sequence shown here is derived from an EMBL/GenBank/DDBJ whole genome shotgun (WGS) entry which is preliminary data.</text>
</comment>
<dbReference type="AlphaFoldDB" id="A0A8S4R8M4"/>
<dbReference type="Proteomes" id="UP000838756">
    <property type="component" value="Unassembled WGS sequence"/>
</dbReference>
<gene>
    <name evidence="1" type="primary">jg3487</name>
    <name evidence="1" type="ORF">PAEG_LOCUS9990</name>
</gene>
<dbReference type="EMBL" id="CAKXAJ010024830">
    <property type="protein sequence ID" value="CAH2231067.1"/>
    <property type="molecule type" value="Genomic_DNA"/>
</dbReference>
<evidence type="ECO:0000313" key="2">
    <source>
        <dbReference type="Proteomes" id="UP000838756"/>
    </source>
</evidence>
<proteinExistence type="predicted"/>
<keyword evidence="2" id="KW-1185">Reference proteome</keyword>
<organism evidence="1 2">
    <name type="scientific">Pararge aegeria aegeria</name>
    <dbReference type="NCBI Taxonomy" id="348720"/>
    <lineage>
        <taxon>Eukaryota</taxon>
        <taxon>Metazoa</taxon>
        <taxon>Ecdysozoa</taxon>
        <taxon>Arthropoda</taxon>
        <taxon>Hexapoda</taxon>
        <taxon>Insecta</taxon>
        <taxon>Pterygota</taxon>
        <taxon>Neoptera</taxon>
        <taxon>Endopterygota</taxon>
        <taxon>Lepidoptera</taxon>
        <taxon>Glossata</taxon>
        <taxon>Ditrysia</taxon>
        <taxon>Papilionoidea</taxon>
        <taxon>Nymphalidae</taxon>
        <taxon>Satyrinae</taxon>
        <taxon>Satyrini</taxon>
        <taxon>Parargina</taxon>
        <taxon>Pararge</taxon>
    </lineage>
</organism>
<evidence type="ECO:0000313" key="1">
    <source>
        <dbReference type="EMBL" id="CAH2231067.1"/>
    </source>
</evidence>
<accession>A0A8S4R8M4</accession>
<reference evidence="1" key="1">
    <citation type="submission" date="2022-03" db="EMBL/GenBank/DDBJ databases">
        <authorList>
            <person name="Lindestad O."/>
        </authorList>
    </citation>
    <scope>NUCLEOTIDE SEQUENCE</scope>
</reference>
<sequence>MLSASYASAVFRPRRDADPYGSTSNQASGEVPISRSGVDRLTLLRCGAGGKCSGFHGLYFGPMLSTICLKRIPEYFGHIARTDGDNLDKHIVTGKVEGKRLRGRCPIRWSDQIRCSLDTNVYGDRKEWQTIVKKKVMDGGGHDPQT</sequence>